<dbReference type="InterPro" id="IPR051089">
    <property type="entry name" value="prtT"/>
</dbReference>
<keyword evidence="2" id="KW-0805">Transcription regulation</keyword>
<keyword evidence="5" id="KW-0539">Nucleus</keyword>
<dbReference type="EMBL" id="SPUK01000013">
    <property type="protein sequence ID" value="TQV92929.1"/>
    <property type="molecule type" value="Genomic_DNA"/>
</dbReference>
<dbReference type="AlphaFoldDB" id="A0A545UU01"/>
<evidence type="ECO:0000256" key="5">
    <source>
        <dbReference type="ARBA" id="ARBA00023242"/>
    </source>
</evidence>
<keyword evidence="8" id="KW-1185">Reference proteome</keyword>
<dbReference type="STRING" id="43265.A0A545UU01"/>
<proteinExistence type="predicted"/>
<organism evidence="7 8">
    <name type="scientific">Cordyceps javanica</name>
    <dbReference type="NCBI Taxonomy" id="43265"/>
    <lineage>
        <taxon>Eukaryota</taxon>
        <taxon>Fungi</taxon>
        <taxon>Dikarya</taxon>
        <taxon>Ascomycota</taxon>
        <taxon>Pezizomycotina</taxon>
        <taxon>Sordariomycetes</taxon>
        <taxon>Hypocreomycetidae</taxon>
        <taxon>Hypocreales</taxon>
        <taxon>Cordycipitaceae</taxon>
        <taxon>Cordyceps</taxon>
    </lineage>
</organism>
<comment type="subcellular location">
    <subcellularLocation>
        <location evidence="1">Nucleus</location>
    </subcellularLocation>
</comment>
<evidence type="ECO:0000313" key="8">
    <source>
        <dbReference type="Proteomes" id="UP000315783"/>
    </source>
</evidence>
<evidence type="ECO:0000256" key="1">
    <source>
        <dbReference type="ARBA" id="ARBA00004123"/>
    </source>
</evidence>
<dbReference type="GO" id="GO:0000976">
    <property type="term" value="F:transcription cis-regulatory region binding"/>
    <property type="evidence" value="ECO:0007669"/>
    <property type="project" value="TreeGrafter"/>
</dbReference>
<dbReference type="OrthoDB" id="5424793at2759"/>
<name>A0A545UU01_9HYPO</name>
<dbReference type="Proteomes" id="UP000315783">
    <property type="component" value="Unassembled WGS sequence"/>
</dbReference>
<evidence type="ECO:0000256" key="4">
    <source>
        <dbReference type="ARBA" id="ARBA00023163"/>
    </source>
</evidence>
<evidence type="ECO:0000313" key="7">
    <source>
        <dbReference type="EMBL" id="TQV92929.1"/>
    </source>
</evidence>
<gene>
    <name evidence="7" type="ORF">IF1G_08232</name>
</gene>
<feature type="compositionally biased region" description="Basic and acidic residues" evidence="6">
    <location>
        <begin position="9"/>
        <end position="27"/>
    </location>
</feature>
<keyword evidence="4" id="KW-0804">Transcription</keyword>
<evidence type="ECO:0000256" key="2">
    <source>
        <dbReference type="ARBA" id="ARBA00023015"/>
    </source>
</evidence>
<dbReference type="GO" id="GO:0000981">
    <property type="term" value="F:DNA-binding transcription factor activity, RNA polymerase II-specific"/>
    <property type="evidence" value="ECO:0007669"/>
    <property type="project" value="TreeGrafter"/>
</dbReference>
<accession>A0A545UU01</accession>
<keyword evidence="3" id="KW-0238">DNA-binding</keyword>
<evidence type="ECO:0000256" key="3">
    <source>
        <dbReference type="ARBA" id="ARBA00023125"/>
    </source>
</evidence>
<comment type="caution">
    <text evidence="7">The sequence shown here is derived from an EMBL/GenBank/DDBJ whole genome shotgun (WGS) entry which is preliminary data.</text>
</comment>
<dbReference type="PANTHER" id="PTHR31845">
    <property type="entry name" value="FINGER DOMAIN PROTEIN, PUTATIVE-RELATED"/>
    <property type="match status" value="1"/>
</dbReference>
<sequence>MSLSPYASSREENASLEPKPAHAGDVSRLRKLFSRQSCREEDGLAHRLRISAVEAEFVSDPPSGQPTTFSIDTFVPARPRGIDEYESLREIHAQSFDDVFDDDSAAPETLNPSLSTASPSVTSSTSRAAHDIWRRPQFNTASAQELLKRFTCISRSLPFLRLASDCTLPRLAATQPFVLLAILTVTSGSGSVQKHSLYDDEFRKILGLKYVCGGDGSLELLRSLLIYCAWYPFHLKPKNSQLARCMRMASDIVHDLNLDENFLSSQLWGQGVRTDDLDKIRTYLAYVYLVSTYITVWKGDRFVSTRQPLWAATAVNILEQCAENDDDRKLAILARVSSLFPEAARAVNDRESVDIREGQLILVGLSQQYQQMRDSLSVRFPSILDEATVRMQMIYFEIYLEVGGLLAFPVARTALSAKRARFAPAPDEMKSSVKKLRAFLDLVSALDDVAMVAFTVNDWTRLIIVLTLAFRLSFPVALCPDFDWLSAREEIRLEPFLLRYSRGSAEGTNPNGILAANRVVLGILASKFSQRQRLLADEASAAAPWGRSAGCPVMGGSGGATIAQWDLGLGQTPVLSTDPDMPDVLPMLHNMWETGGVAWQDMDKIPWDSFGDQVDVGADNWVMK</sequence>
<reference evidence="7 8" key="1">
    <citation type="journal article" date="2019" name="Appl. Microbiol. Biotechnol.">
        <title>Genome sequence of Isaria javanica and comparative genome analysis insights into family S53 peptidase evolution in fungal entomopathogens.</title>
        <authorList>
            <person name="Lin R."/>
            <person name="Zhang X."/>
            <person name="Xin B."/>
            <person name="Zou M."/>
            <person name="Gao Y."/>
            <person name="Qin F."/>
            <person name="Hu Q."/>
            <person name="Xie B."/>
            <person name="Cheng X."/>
        </authorList>
    </citation>
    <scope>NUCLEOTIDE SEQUENCE [LARGE SCALE GENOMIC DNA]</scope>
    <source>
        <strain evidence="7 8">IJ1G</strain>
    </source>
</reference>
<dbReference type="PANTHER" id="PTHR31845:SF10">
    <property type="entry name" value="ZN(II)2CYS6 TRANSCRIPTION FACTOR (EUROFUNG)"/>
    <property type="match status" value="1"/>
</dbReference>
<dbReference type="GO" id="GO:0005634">
    <property type="term" value="C:nucleus"/>
    <property type="evidence" value="ECO:0007669"/>
    <property type="project" value="UniProtKB-SubCell"/>
</dbReference>
<feature type="region of interest" description="Disordered" evidence="6">
    <location>
        <begin position="1"/>
        <end position="27"/>
    </location>
</feature>
<evidence type="ECO:0000256" key="6">
    <source>
        <dbReference type="SAM" id="MobiDB-lite"/>
    </source>
</evidence>
<protein>
    <submittedName>
        <fullName evidence="7">Zn(II)2Cys6 transcription factor</fullName>
    </submittedName>
</protein>